<dbReference type="EMBL" id="JAYMGO010000007">
    <property type="protein sequence ID" value="KAL1270687.1"/>
    <property type="molecule type" value="Genomic_DNA"/>
</dbReference>
<reference evidence="1 2" key="1">
    <citation type="submission" date="2023-09" db="EMBL/GenBank/DDBJ databases">
        <authorList>
            <person name="Wang M."/>
        </authorList>
    </citation>
    <scope>NUCLEOTIDE SEQUENCE [LARGE SCALE GENOMIC DNA]</scope>
    <source>
        <strain evidence="1">GT-2023</strain>
        <tissue evidence="1">Liver</tissue>
    </source>
</reference>
<sequence length="86" mass="9131">MPWNACHTSGPPLHLQLSPMYPSGSTLINRARGPCVISEPQPDMPGSTRYTLCTLKLGLQNLSLQLHCTMGTQESSATPPSPSLGA</sequence>
<protein>
    <submittedName>
        <fullName evidence="1">Uncharacterized protein</fullName>
    </submittedName>
</protein>
<proteinExistence type="predicted"/>
<evidence type="ECO:0000313" key="2">
    <source>
        <dbReference type="Proteomes" id="UP001558613"/>
    </source>
</evidence>
<dbReference type="Proteomes" id="UP001558613">
    <property type="component" value="Unassembled WGS sequence"/>
</dbReference>
<evidence type="ECO:0000313" key="1">
    <source>
        <dbReference type="EMBL" id="KAL1270687.1"/>
    </source>
</evidence>
<name>A0ABR3N1H9_9TELE</name>
<keyword evidence="2" id="KW-1185">Reference proteome</keyword>
<accession>A0ABR3N1H9</accession>
<gene>
    <name evidence="1" type="ORF">QQF64_029703</name>
</gene>
<organism evidence="1 2">
    <name type="scientific">Cirrhinus molitorella</name>
    <name type="common">mud carp</name>
    <dbReference type="NCBI Taxonomy" id="172907"/>
    <lineage>
        <taxon>Eukaryota</taxon>
        <taxon>Metazoa</taxon>
        <taxon>Chordata</taxon>
        <taxon>Craniata</taxon>
        <taxon>Vertebrata</taxon>
        <taxon>Euteleostomi</taxon>
        <taxon>Actinopterygii</taxon>
        <taxon>Neopterygii</taxon>
        <taxon>Teleostei</taxon>
        <taxon>Ostariophysi</taxon>
        <taxon>Cypriniformes</taxon>
        <taxon>Cyprinidae</taxon>
        <taxon>Labeoninae</taxon>
        <taxon>Labeonini</taxon>
        <taxon>Cirrhinus</taxon>
    </lineage>
</organism>
<comment type="caution">
    <text evidence="1">The sequence shown here is derived from an EMBL/GenBank/DDBJ whole genome shotgun (WGS) entry which is preliminary data.</text>
</comment>